<gene>
    <name evidence="6" type="ORF">WJX75_009065</name>
</gene>
<organism evidence="6 7">
    <name type="scientific">Coccomyxa subellipsoidea</name>
    <dbReference type="NCBI Taxonomy" id="248742"/>
    <lineage>
        <taxon>Eukaryota</taxon>
        <taxon>Viridiplantae</taxon>
        <taxon>Chlorophyta</taxon>
        <taxon>core chlorophytes</taxon>
        <taxon>Trebouxiophyceae</taxon>
        <taxon>Trebouxiophyceae incertae sedis</taxon>
        <taxon>Coccomyxaceae</taxon>
        <taxon>Coccomyxa</taxon>
    </lineage>
</organism>
<feature type="region of interest" description="Disordered" evidence="4">
    <location>
        <begin position="151"/>
        <end position="180"/>
    </location>
</feature>
<reference evidence="6 7" key="1">
    <citation type="journal article" date="2024" name="Nat. Commun.">
        <title>Phylogenomics reveals the evolutionary origins of lichenization in chlorophyte algae.</title>
        <authorList>
            <person name="Puginier C."/>
            <person name="Libourel C."/>
            <person name="Otte J."/>
            <person name="Skaloud P."/>
            <person name="Haon M."/>
            <person name="Grisel S."/>
            <person name="Petersen M."/>
            <person name="Berrin J.G."/>
            <person name="Delaux P.M."/>
            <person name="Dal Grande F."/>
            <person name="Keller J."/>
        </authorList>
    </citation>
    <scope>NUCLEOTIDE SEQUENCE [LARGE SCALE GENOMIC DNA]</scope>
    <source>
        <strain evidence="6 7">SAG 216-7</strain>
    </source>
</reference>
<evidence type="ECO:0000256" key="1">
    <source>
        <dbReference type="ARBA" id="ARBA00004123"/>
    </source>
</evidence>
<comment type="subcellular location">
    <subcellularLocation>
        <location evidence="1 3">Nucleus</location>
    </subcellularLocation>
</comment>
<accession>A0ABR2YNN4</accession>
<evidence type="ECO:0000256" key="3">
    <source>
        <dbReference type="PROSITE-ProRule" id="PRU00357"/>
    </source>
</evidence>
<evidence type="ECO:0000313" key="6">
    <source>
        <dbReference type="EMBL" id="KAK9908518.1"/>
    </source>
</evidence>
<dbReference type="InterPro" id="IPR010402">
    <property type="entry name" value="CCT_domain"/>
</dbReference>
<feature type="compositionally biased region" description="Basic and acidic residues" evidence="4">
    <location>
        <begin position="70"/>
        <end position="79"/>
    </location>
</feature>
<feature type="region of interest" description="Disordered" evidence="4">
    <location>
        <begin position="530"/>
        <end position="578"/>
    </location>
</feature>
<feature type="region of interest" description="Disordered" evidence="4">
    <location>
        <begin position="446"/>
        <end position="482"/>
    </location>
</feature>
<evidence type="ECO:0000256" key="2">
    <source>
        <dbReference type="ARBA" id="ARBA00023242"/>
    </source>
</evidence>
<dbReference type="InterPro" id="IPR052453">
    <property type="entry name" value="CONSTANS-like_ZF"/>
</dbReference>
<dbReference type="EMBL" id="JALJOT010000008">
    <property type="protein sequence ID" value="KAK9908518.1"/>
    <property type="molecule type" value="Genomic_DNA"/>
</dbReference>
<keyword evidence="7" id="KW-1185">Reference proteome</keyword>
<dbReference type="PROSITE" id="PS51017">
    <property type="entry name" value="CCT"/>
    <property type="match status" value="1"/>
</dbReference>
<evidence type="ECO:0000256" key="4">
    <source>
        <dbReference type="SAM" id="MobiDB-lite"/>
    </source>
</evidence>
<name>A0ABR2YNN4_9CHLO</name>
<dbReference type="PANTHER" id="PTHR31874">
    <property type="entry name" value="CCT MOTIF FAMILY PROTEIN, EXPRESSED"/>
    <property type="match status" value="1"/>
</dbReference>
<feature type="compositionally biased region" description="Basic and acidic residues" evidence="4">
    <location>
        <begin position="463"/>
        <end position="478"/>
    </location>
</feature>
<feature type="compositionally biased region" description="Polar residues" evidence="4">
    <location>
        <begin position="151"/>
        <end position="179"/>
    </location>
</feature>
<comment type="caution">
    <text evidence="6">The sequence shown here is derived from an EMBL/GenBank/DDBJ whole genome shotgun (WGS) entry which is preliminary data.</text>
</comment>
<protein>
    <recommendedName>
        <fullName evidence="5">CCT domain-containing protein</fullName>
    </recommendedName>
</protein>
<dbReference type="Proteomes" id="UP001491310">
    <property type="component" value="Unassembled WGS sequence"/>
</dbReference>
<feature type="domain" description="CCT" evidence="5">
    <location>
        <begin position="470"/>
        <end position="514"/>
    </location>
</feature>
<feature type="region of interest" description="Disordered" evidence="4">
    <location>
        <begin position="61"/>
        <end position="92"/>
    </location>
</feature>
<sequence>MWFVQHQESDPTRGRTTRRCLGEAGWAGDSGTLKALATSGGRVQATRLLMGDSLEDVARLSRGGQQNAPEWERTREESHFSSSYDAGDKPMTREEADDFDKLSMGSCFLEFGSFEDRTSRDEPGEASLRTIASQSAAEALQIFQAEGVLSRSSMDAGSRRMQASGSTDGDPGSNRSSVDTVPAAASSMLYKSSSWEEGSKATQGLASQQDLVRQPLAAKAQQVQMRNQQAAVQAAAQGGAPANARAARQALCLGLPDSRPRLNLTQKEVVQTSLQQMQTQQGAPEQAQQQHRKGTTPVLQQSYMQLSLGMGLGLKLDLGSWHYGLTTGNSAGDTAAAVTPRSTAAAHRRRAGAPVELYPSEQACAEKKPHADPPAWPTGMGVAAVALQNVRCNHPGTAFTSAGLVPTPAETQAAQAAVCADFAQKFAAAVKQEALQSSHRQFEHAVGNSSLKNAAARTSSKSGGHELSVRHESLERYRDKKRRRVFSNSKTIRYEKRKVNADRRPRVKGRFVKEMDVDMDTALEMIDEHSQVQPPPDTGMEHASQHASDAECSWEDEDPPHSSLDGEGDTCIVESCPS</sequence>
<dbReference type="PANTHER" id="PTHR31874:SF1">
    <property type="entry name" value="ZINC FINGER PROTEIN CONSTANS-LIKE 6"/>
    <property type="match status" value="1"/>
</dbReference>
<keyword evidence="2 3" id="KW-0539">Nucleus</keyword>
<evidence type="ECO:0000313" key="7">
    <source>
        <dbReference type="Proteomes" id="UP001491310"/>
    </source>
</evidence>
<proteinExistence type="predicted"/>
<dbReference type="Pfam" id="PF06203">
    <property type="entry name" value="CCT"/>
    <property type="match status" value="1"/>
</dbReference>
<feature type="compositionally biased region" description="Polar residues" evidence="4">
    <location>
        <begin position="447"/>
        <end position="462"/>
    </location>
</feature>
<evidence type="ECO:0000259" key="5">
    <source>
        <dbReference type="PROSITE" id="PS51017"/>
    </source>
</evidence>